<proteinExistence type="predicted"/>
<protein>
    <submittedName>
        <fullName evidence="1">Uncharacterized protein</fullName>
    </submittedName>
</protein>
<evidence type="ECO:0000313" key="2">
    <source>
        <dbReference type="Proteomes" id="UP001283361"/>
    </source>
</evidence>
<organism evidence="1 2">
    <name type="scientific">Elysia crispata</name>
    <name type="common">lettuce slug</name>
    <dbReference type="NCBI Taxonomy" id="231223"/>
    <lineage>
        <taxon>Eukaryota</taxon>
        <taxon>Metazoa</taxon>
        <taxon>Spiralia</taxon>
        <taxon>Lophotrochozoa</taxon>
        <taxon>Mollusca</taxon>
        <taxon>Gastropoda</taxon>
        <taxon>Heterobranchia</taxon>
        <taxon>Euthyneura</taxon>
        <taxon>Panpulmonata</taxon>
        <taxon>Sacoglossa</taxon>
        <taxon>Placobranchoidea</taxon>
        <taxon>Plakobranchidae</taxon>
        <taxon>Elysia</taxon>
    </lineage>
</organism>
<sequence length="291" mass="32439">MNTKGRRAWGFSDHNRTMSAYCNMGGGEVHKLRSSVGTHDLPSVLARKLVTDLEDREMTKRPGNHTTSGEPETHVFFTDTAGEDCQNDALNQASGKACEGDKVQVFATREGDKVQTFATKEDDEVQTFATKEDDEVQTFATNEDDEVQTFDTKEDDEVQTFATKEDILSANPVLKKQDHLEEKQIPASTIISSTTAFVCPWSGETAKNKHNAMEIFTHKEPQRHDGKFKPCLTLLKDKAFDAGVTDGSKGQTAASNLCAKDKKKPLAPGDKYIFWNDPLWWIESVLLRLGF</sequence>
<keyword evidence="2" id="KW-1185">Reference proteome</keyword>
<evidence type="ECO:0000313" key="1">
    <source>
        <dbReference type="EMBL" id="KAK3777160.1"/>
    </source>
</evidence>
<dbReference type="EMBL" id="JAWDGP010003120">
    <property type="protein sequence ID" value="KAK3777160.1"/>
    <property type="molecule type" value="Genomic_DNA"/>
</dbReference>
<gene>
    <name evidence="1" type="ORF">RRG08_029485</name>
</gene>
<dbReference type="AlphaFoldDB" id="A0AAE0ZX98"/>
<accession>A0AAE0ZX98</accession>
<reference evidence="1" key="1">
    <citation type="journal article" date="2023" name="G3 (Bethesda)">
        <title>A reference genome for the long-term kleptoplast-retaining sea slug Elysia crispata morphotype clarki.</title>
        <authorList>
            <person name="Eastman K.E."/>
            <person name="Pendleton A.L."/>
            <person name="Shaikh M.A."/>
            <person name="Suttiyut T."/>
            <person name="Ogas R."/>
            <person name="Tomko P."/>
            <person name="Gavelis G."/>
            <person name="Widhalm J.R."/>
            <person name="Wisecaver J.H."/>
        </authorList>
    </citation>
    <scope>NUCLEOTIDE SEQUENCE</scope>
    <source>
        <strain evidence="1">ECLA1</strain>
    </source>
</reference>
<comment type="caution">
    <text evidence="1">The sequence shown here is derived from an EMBL/GenBank/DDBJ whole genome shotgun (WGS) entry which is preliminary data.</text>
</comment>
<dbReference type="Proteomes" id="UP001283361">
    <property type="component" value="Unassembled WGS sequence"/>
</dbReference>
<name>A0AAE0ZX98_9GAST</name>